<organism evidence="2 3">
    <name type="scientific">Undibacterium terreum</name>
    <dbReference type="NCBI Taxonomy" id="1224302"/>
    <lineage>
        <taxon>Bacteria</taxon>
        <taxon>Pseudomonadati</taxon>
        <taxon>Pseudomonadota</taxon>
        <taxon>Betaproteobacteria</taxon>
        <taxon>Burkholderiales</taxon>
        <taxon>Oxalobacteraceae</taxon>
        <taxon>Undibacterium</taxon>
    </lineage>
</organism>
<accession>A0A916US19</accession>
<reference evidence="2" key="1">
    <citation type="journal article" date="2014" name="Int. J. Syst. Evol. Microbiol.">
        <title>Complete genome sequence of Corynebacterium casei LMG S-19264T (=DSM 44701T), isolated from a smear-ripened cheese.</title>
        <authorList>
            <consortium name="US DOE Joint Genome Institute (JGI-PGF)"/>
            <person name="Walter F."/>
            <person name="Albersmeier A."/>
            <person name="Kalinowski J."/>
            <person name="Ruckert C."/>
        </authorList>
    </citation>
    <scope>NUCLEOTIDE SEQUENCE</scope>
    <source>
        <strain evidence="2">CGMCC 1.10998</strain>
    </source>
</reference>
<evidence type="ECO:0000313" key="3">
    <source>
        <dbReference type="Proteomes" id="UP000637423"/>
    </source>
</evidence>
<dbReference type="Pfam" id="PF10276">
    <property type="entry name" value="zf-CHCC"/>
    <property type="match status" value="1"/>
</dbReference>
<feature type="domain" description="Zinc finger CHCC-type" evidence="1">
    <location>
        <begin position="60"/>
        <end position="83"/>
    </location>
</feature>
<sequence>MLTPGWLSVKITQLAYHALLPQLKLENTMQATTAPLAVVELKAKDLPAHCPNPAMPLWSSHPRVYLDLSHGGAATCAYCGTQYKLAAGEVIKGH</sequence>
<dbReference type="Proteomes" id="UP000637423">
    <property type="component" value="Unassembled WGS sequence"/>
</dbReference>
<reference evidence="2" key="2">
    <citation type="submission" date="2020-09" db="EMBL/GenBank/DDBJ databases">
        <authorList>
            <person name="Sun Q."/>
            <person name="Zhou Y."/>
        </authorList>
    </citation>
    <scope>NUCLEOTIDE SEQUENCE</scope>
    <source>
        <strain evidence="2">CGMCC 1.10998</strain>
    </source>
</reference>
<dbReference type="Gene3D" id="2.60.260.40">
    <property type="entry name" value="q5lls5 like domains"/>
    <property type="match status" value="1"/>
</dbReference>
<gene>
    <name evidence="2" type="ORF">GCM10011396_34170</name>
</gene>
<protein>
    <recommendedName>
        <fullName evidence="1">Zinc finger CHCC-type domain-containing protein</fullName>
    </recommendedName>
</protein>
<dbReference type="AlphaFoldDB" id="A0A916US19"/>
<dbReference type="InterPro" id="IPR019401">
    <property type="entry name" value="Znf_CHCC"/>
</dbReference>
<comment type="caution">
    <text evidence="2">The sequence shown here is derived from an EMBL/GenBank/DDBJ whole genome shotgun (WGS) entry which is preliminary data.</text>
</comment>
<name>A0A916US19_9BURK</name>
<proteinExistence type="predicted"/>
<evidence type="ECO:0000259" key="1">
    <source>
        <dbReference type="Pfam" id="PF10276"/>
    </source>
</evidence>
<dbReference type="EMBL" id="BMED01000003">
    <property type="protein sequence ID" value="GGC83954.1"/>
    <property type="molecule type" value="Genomic_DNA"/>
</dbReference>
<evidence type="ECO:0000313" key="2">
    <source>
        <dbReference type="EMBL" id="GGC83954.1"/>
    </source>
</evidence>
<keyword evidence="3" id="KW-1185">Reference proteome</keyword>